<dbReference type="Pfam" id="PF04542">
    <property type="entry name" value="Sigma70_r2"/>
    <property type="match status" value="1"/>
</dbReference>
<keyword evidence="4 7" id="KW-0731">Sigma factor</keyword>
<dbReference type="SUPFAM" id="SSF88946">
    <property type="entry name" value="Sigma2 domain of RNA polymerase sigma factors"/>
    <property type="match status" value="1"/>
</dbReference>
<dbReference type="PRINTS" id="PR00046">
    <property type="entry name" value="SIGMA70FCT"/>
</dbReference>
<dbReference type="Gene3D" id="1.10.10.10">
    <property type="entry name" value="Winged helix-like DNA-binding domain superfamily/Winged helix DNA-binding domain"/>
    <property type="match status" value="1"/>
</dbReference>
<dbReference type="InterPro" id="IPR013325">
    <property type="entry name" value="RNA_pol_sigma_r2"/>
</dbReference>
<dbReference type="PROSITE" id="PS00716">
    <property type="entry name" value="SIGMA70_2"/>
    <property type="match status" value="1"/>
</dbReference>
<dbReference type="Pfam" id="PF04545">
    <property type="entry name" value="Sigma70_r4"/>
    <property type="match status" value="1"/>
</dbReference>
<dbReference type="Gene3D" id="1.20.120.1810">
    <property type="match status" value="1"/>
</dbReference>
<proteinExistence type="inferred from homology"/>
<organism evidence="9 10">
    <name type="scientific">Candidatus Faecivivens stercoravium</name>
    <dbReference type="NCBI Taxonomy" id="2840803"/>
    <lineage>
        <taxon>Bacteria</taxon>
        <taxon>Bacillati</taxon>
        <taxon>Bacillota</taxon>
        <taxon>Clostridia</taxon>
        <taxon>Eubacteriales</taxon>
        <taxon>Oscillospiraceae</taxon>
        <taxon>Oscillospiraceae incertae sedis</taxon>
        <taxon>Candidatus Faecivivens</taxon>
    </lineage>
</organism>
<dbReference type="GO" id="GO:0030435">
    <property type="term" value="P:sporulation resulting in formation of a cellular spore"/>
    <property type="evidence" value="ECO:0007669"/>
    <property type="project" value="UniProtKB-KW"/>
</dbReference>
<accession>A0A9D1DW71</accession>
<dbReference type="NCBIfam" id="TIGR02937">
    <property type="entry name" value="sigma70-ECF"/>
    <property type="match status" value="1"/>
</dbReference>
<dbReference type="PROSITE" id="PS00715">
    <property type="entry name" value="SIGMA70_1"/>
    <property type="match status" value="1"/>
</dbReference>
<dbReference type="InterPro" id="IPR013324">
    <property type="entry name" value="RNA_pol_sigma_r3/r4-like"/>
</dbReference>
<dbReference type="InterPro" id="IPR001387">
    <property type="entry name" value="Cro/C1-type_HTH"/>
</dbReference>
<dbReference type="Proteomes" id="UP000824241">
    <property type="component" value="Unassembled WGS sequence"/>
</dbReference>
<reference evidence="9" key="2">
    <citation type="journal article" date="2021" name="PeerJ">
        <title>Extensive microbial diversity within the chicken gut microbiome revealed by metagenomics and culture.</title>
        <authorList>
            <person name="Gilroy R."/>
            <person name="Ravi A."/>
            <person name="Getino M."/>
            <person name="Pursley I."/>
            <person name="Horton D.L."/>
            <person name="Alikhan N.F."/>
            <person name="Baker D."/>
            <person name="Gharbi K."/>
            <person name="Hall N."/>
            <person name="Watson M."/>
            <person name="Adriaenssens E.M."/>
            <person name="Foster-Nyarko E."/>
            <person name="Jarju S."/>
            <person name="Secka A."/>
            <person name="Antonio M."/>
            <person name="Oren A."/>
            <person name="Chaudhuri R.R."/>
            <person name="La Ragione R."/>
            <person name="Hildebrand F."/>
            <person name="Pallen M.J."/>
        </authorList>
    </citation>
    <scope>NUCLEOTIDE SEQUENCE</scope>
    <source>
        <strain evidence="9">CHK189-12415</strain>
    </source>
</reference>
<evidence type="ECO:0000256" key="4">
    <source>
        <dbReference type="ARBA" id="ARBA00023082"/>
    </source>
</evidence>
<evidence type="ECO:0000313" key="10">
    <source>
        <dbReference type="Proteomes" id="UP000824241"/>
    </source>
</evidence>
<keyword evidence="6 7" id="KW-0804">Transcription</keyword>
<keyword evidence="2" id="KW-0749">Sporulation</keyword>
<dbReference type="GO" id="GO:0006352">
    <property type="term" value="P:DNA-templated transcription initiation"/>
    <property type="evidence" value="ECO:0007669"/>
    <property type="project" value="InterPro"/>
</dbReference>
<evidence type="ECO:0000259" key="8">
    <source>
        <dbReference type="PROSITE" id="PS50943"/>
    </source>
</evidence>
<dbReference type="InterPro" id="IPR014284">
    <property type="entry name" value="RNA_pol_sigma-70_dom"/>
</dbReference>
<dbReference type="InterPro" id="IPR036388">
    <property type="entry name" value="WH-like_DNA-bd_sf"/>
</dbReference>
<dbReference type="GO" id="GO:0003677">
    <property type="term" value="F:DNA binding"/>
    <property type="evidence" value="ECO:0007669"/>
    <property type="project" value="UniProtKB-KW"/>
</dbReference>
<evidence type="ECO:0000256" key="5">
    <source>
        <dbReference type="ARBA" id="ARBA00023125"/>
    </source>
</evidence>
<dbReference type="EMBL" id="DVHA01000026">
    <property type="protein sequence ID" value="HIR60118.1"/>
    <property type="molecule type" value="Genomic_DNA"/>
</dbReference>
<reference evidence="9" key="1">
    <citation type="submission" date="2020-10" db="EMBL/GenBank/DDBJ databases">
        <authorList>
            <person name="Gilroy R."/>
        </authorList>
    </citation>
    <scope>NUCLEOTIDE SEQUENCE</scope>
    <source>
        <strain evidence="9">CHK189-12415</strain>
    </source>
</reference>
<evidence type="ECO:0000256" key="2">
    <source>
        <dbReference type="ARBA" id="ARBA00022969"/>
    </source>
</evidence>
<comment type="function">
    <text evidence="7">Sigma factors are initiation factors that promote the attachment of RNA polymerase to specific initiation sites and are then released.</text>
</comment>
<evidence type="ECO:0000256" key="3">
    <source>
        <dbReference type="ARBA" id="ARBA00023015"/>
    </source>
</evidence>
<evidence type="ECO:0000256" key="1">
    <source>
        <dbReference type="ARBA" id="ARBA00007788"/>
    </source>
</evidence>
<dbReference type="PIRSF" id="PIRSF000770">
    <property type="entry name" value="RNA_pol_sigma-SigE/K"/>
    <property type="match status" value="1"/>
</dbReference>
<comment type="similarity">
    <text evidence="1 7">Belongs to the sigma-70 factor family.</text>
</comment>
<dbReference type="InterPro" id="IPR050813">
    <property type="entry name" value="Sigma-70_Factor"/>
</dbReference>
<dbReference type="InterPro" id="IPR007630">
    <property type="entry name" value="RNA_pol_sigma70_r4"/>
</dbReference>
<dbReference type="InterPro" id="IPR007627">
    <property type="entry name" value="RNA_pol_sigma70_r2"/>
</dbReference>
<evidence type="ECO:0000313" key="9">
    <source>
        <dbReference type="EMBL" id="HIR60118.1"/>
    </source>
</evidence>
<dbReference type="PROSITE" id="PS50943">
    <property type="entry name" value="HTH_CROC1"/>
    <property type="match status" value="1"/>
</dbReference>
<protein>
    <recommendedName>
        <fullName evidence="7">RNA polymerase sigma factor</fullName>
    </recommendedName>
</protein>
<comment type="caution">
    <text evidence="9">The sequence shown here is derived from an EMBL/GenBank/DDBJ whole genome shotgun (WGS) entry which is preliminary data.</text>
</comment>
<evidence type="ECO:0000256" key="6">
    <source>
        <dbReference type="ARBA" id="ARBA00023163"/>
    </source>
</evidence>
<sequence length="225" mass="24691">MMILRFPLPALHAGRGGGMVFPATLSREEEEKLFREMESGDAARRQKARSALIEHNLRLVSHIVGKYARMGLGDDLFSIGCIGLIKAADTFSPEKKIRFSSYAAKCVQNEILMVLRAGKKSARDVSLSDPIESDRDGNPLTVGDLIADDQDLPALIDRRLDAEKLAALVAGLPARERQVVRMRYGLSGGAPLTQQEIARKLGISRSYVSRIEKKAIASLREGFGE</sequence>
<keyword evidence="3 7" id="KW-0805">Transcription regulation</keyword>
<dbReference type="GO" id="GO:0016987">
    <property type="term" value="F:sigma factor activity"/>
    <property type="evidence" value="ECO:0007669"/>
    <property type="project" value="UniProtKB-KW"/>
</dbReference>
<keyword evidence="5 7" id="KW-0238">DNA-binding</keyword>
<gene>
    <name evidence="9" type="ORF">IAB37_00860</name>
</gene>
<dbReference type="PANTHER" id="PTHR30376:SF3">
    <property type="entry name" value="RNA POLYMERASE SIGMA FACTOR RPOH"/>
    <property type="match status" value="1"/>
</dbReference>
<evidence type="ECO:0000256" key="7">
    <source>
        <dbReference type="RuleBase" id="RU362124"/>
    </source>
</evidence>
<dbReference type="PANTHER" id="PTHR30376">
    <property type="entry name" value="SIGMA FACTOR RPOH HEAT SHOCK RELATED"/>
    <property type="match status" value="1"/>
</dbReference>
<dbReference type="AlphaFoldDB" id="A0A9D1DW71"/>
<dbReference type="SUPFAM" id="SSF88659">
    <property type="entry name" value="Sigma3 and sigma4 domains of RNA polymerase sigma factors"/>
    <property type="match status" value="1"/>
</dbReference>
<dbReference type="InterPro" id="IPR000943">
    <property type="entry name" value="RNA_pol_sigma70"/>
</dbReference>
<feature type="domain" description="HTH cro/C1-type" evidence="8">
    <location>
        <begin position="192"/>
        <end position="213"/>
    </location>
</feature>
<name>A0A9D1DW71_9FIRM</name>
<dbReference type="CDD" id="cd06171">
    <property type="entry name" value="Sigma70_r4"/>
    <property type="match status" value="1"/>
</dbReference>